<accession>A0A1G5CBM4</accession>
<gene>
    <name evidence="2" type="ORF">SAMN02927923_00515</name>
</gene>
<dbReference type="RefSeq" id="WP_091129327.1">
    <property type="nucleotide sequence ID" value="NZ_FMVJ01000002.1"/>
</dbReference>
<evidence type="ECO:0000313" key="2">
    <source>
        <dbReference type="EMBL" id="SCX99718.1"/>
    </source>
</evidence>
<dbReference type="InterPro" id="IPR046093">
    <property type="entry name" value="DUF6111"/>
</dbReference>
<organism evidence="2 3">
    <name type="scientific">Microvirga guangxiensis</name>
    <dbReference type="NCBI Taxonomy" id="549386"/>
    <lineage>
        <taxon>Bacteria</taxon>
        <taxon>Pseudomonadati</taxon>
        <taxon>Pseudomonadota</taxon>
        <taxon>Alphaproteobacteria</taxon>
        <taxon>Hyphomicrobiales</taxon>
        <taxon>Methylobacteriaceae</taxon>
        <taxon>Microvirga</taxon>
    </lineage>
</organism>
<keyword evidence="1" id="KW-0472">Membrane</keyword>
<evidence type="ECO:0000256" key="1">
    <source>
        <dbReference type="SAM" id="Phobius"/>
    </source>
</evidence>
<name>A0A1G5CBM4_9HYPH</name>
<evidence type="ECO:0000313" key="3">
    <source>
        <dbReference type="Proteomes" id="UP000199569"/>
    </source>
</evidence>
<keyword evidence="3" id="KW-1185">Reference proteome</keyword>
<keyword evidence="1" id="KW-1133">Transmembrane helix</keyword>
<reference evidence="2 3" key="1">
    <citation type="submission" date="2016-10" db="EMBL/GenBank/DDBJ databases">
        <authorList>
            <person name="de Groot N.N."/>
        </authorList>
    </citation>
    <scope>NUCLEOTIDE SEQUENCE [LARGE SCALE GENOMIC DNA]</scope>
    <source>
        <strain evidence="2 3">CGMCC 1.7666</strain>
    </source>
</reference>
<dbReference type="EMBL" id="FMVJ01000002">
    <property type="protein sequence ID" value="SCX99718.1"/>
    <property type="molecule type" value="Genomic_DNA"/>
</dbReference>
<proteinExistence type="predicted"/>
<dbReference type="STRING" id="549386.SAMN02927923_00515"/>
<feature type="transmembrane region" description="Helical" evidence="1">
    <location>
        <begin position="40"/>
        <end position="60"/>
    </location>
</feature>
<keyword evidence="1" id="KW-0812">Transmembrane</keyword>
<protein>
    <submittedName>
        <fullName evidence="2">Uncharacterized protein</fullName>
    </submittedName>
</protein>
<dbReference type="OrthoDB" id="7366326at2"/>
<dbReference type="Proteomes" id="UP000199569">
    <property type="component" value="Unassembled WGS sequence"/>
</dbReference>
<dbReference type="AlphaFoldDB" id="A0A1G5CBM4"/>
<sequence length="85" mass="9562">MTRAFLQGLVLFLLPFVLFASYLVIRRRNALVWSSWSDQSFWLALAGLVMVIASFLVTGLTTERNTGAFVPTHMENGRVVPGQFQ</sequence>
<dbReference type="Pfam" id="PF19606">
    <property type="entry name" value="DUF6111"/>
    <property type="match status" value="1"/>
</dbReference>